<evidence type="ECO:0000313" key="2">
    <source>
        <dbReference type="Proteomes" id="UP000660745"/>
    </source>
</evidence>
<accession>A0A918E793</accession>
<gene>
    <name evidence="1" type="ORF">GCM10012278_49070</name>
</gene>
<sequence>MQLCYLDESGGCESPDMSLSATPVMVLLGLVVNGASVPSLTRDFLALKRNHFPARFARGHALDHILEEVKGSEILQMTRKPSRNQRRKAHRFRQDLLDLVEAHDCRVVGRVWIKEAGKGLNPSASYSYAVQDIARHFSQYLTSRGTSGVLIADGRDHETNRGVAHSIFTQKWRTGGDPYTPLSEVPLFSASDNHAGLQIADLLATTLVFPMAAWAYCPRRPGNPHSSGLYANVQTDFGARLRSLQYRYRDETGKWRGGLVVSDPVSKKPGSQLFGAE</sequence>
<dbReference type="Pfam" id="PF12686">
    <property type="entry name" value="DUF3800"/>
    <property type="match status" value="1"/>
</dbReference>
<dbReference type="RefSeq" id="WP_189141036.1">
    <property type="nucleotide sequence ID" value="NZ_BMNK01000008.1"/>
</dbReference>
<organism evidence="1 2">
    <name type="scientific">Nonomuraea glycinis</name>
    <dbReference type="NCBI Taxonomy" id="2047744"/>
    <lineage>
        <taxon>Bacteria</taxon>
        <taxon>Bacillati</taxon>
        <taxon>Actinomycetota</taxon>
        <taxon>Actinomycetes</taxon>
        <taxon>Streptosporangiales</taxon>
        <taxon>Streptosporangiaceae</taxon>
        <taxon>Nonomuraea</taxon>
    </lineage>
</organism>
<dbReference type="EMBL" id="BMNK01000008">
    <property type="protein sequence ID" value="GGP10233.1"/>
    <property type="molecule type" value="Genomic_DNA"/>
</dbReference>
<reference evidence="1" key="1">
    <citation type="journal article" date="2014" name="Int. J. Syst. Evol. Microbiol.">
        <title>Complete genome sequence of Corynebacterium casei LMG S-19264T (=DSM 44701T), isolated from a smear-ripened cheese.</title>
        <authorList>
            <consortium name="US DOE Joint Genome Institute (JGI-PGF)"/>
            <person name="Walter F."/>
            <person name="Albersmeier A."/>
            <person name="Kalinowski J."/>
            <person name="Ruckert C."/>
        </authorList>
    </citation>
    <scope>NUCLEOTIDE SEQUENCE</scope>
    <source>
        <strain evidence="1">CGMCC 4.7430</strain>
    </source>
</reference>
<keyword evidence="2" id="KW-1185">Reference proteome</keyword>
<reference evidence="1" key="2">
    <citation type="submission" date="2020-09" db="EMBL/GenBank/DDBJ databases">
        <authorList>
            <person name="Sun Q."/>
            <person name="Zhou Y."/>
        </authorList>
    </citation>
    <scope>NUCLEOTIDE SEQUENCE</scope>
    <source>
        <strain evidence="1">CGMCC 4.7430</strain>
    </source>
</reference>
<dbReference type="Proteomes" id="UP000660745">
    <property type="component" value="Unassembled WGS sequence"/>
</dbReference>
<dbReference type="InterPro" id="IPR024524">
    <property type="entry name" value="DUF3800"/>
</dbReference>
<name>A0A918E793_9ACTN</name>
<evidence type="ECO:0008006" key="3">
    <source>
        <dbReference type="Google" id="ProtNLM"/>
    </source>
</evidence>
<evidence type="ECO:0000313" key="1">
    <source>
        <dbReference type="EMBL" id="GGP10233.1"/>
    </source>
</evidence>
<comment type="caution">
    <text evidence="1">The sequence shown here is derived from an EMBL/GenBank/DDBJ whole genome shotgun (WGS) entry which is preliminary data.</text>
</comment>
<proteinExistence type="predicted"/>
<protein>
    <recommendedName>
        <fullName evidence="3">DUF3800 domain-containing protein</fullName>
    </recommendedName>
</protein>
<dbReference type="AlphaFoldDB" id="A0A918E793"/>